<dbReference type="GO" id="GO:0004497">
    <property type="term" value="F:monooxygenase activity"/>
    <property type="evidence" value="ECO:0007669"/>
    <property type="project" value="UniProtKB-KW"/>
</dbReference>
<protein>
    <submittedName>
        <fullName evidence="8">Cytochrome P450 oxidoreductase OrdA-like</fullName>
    </submittedName>
</protein>
<dbReference type="InterPro" id="IPR050364">
    <property type="entry name" value="Cytochrome_P450_fung"/>
</dbReference>
<dbReference type="InterPro" id="IPR036396">
    <property type="entry name" value="Cyt_P450_sf"/>
</dbReference>
<dbReference type="PANTHER" id="PTHR46300">
    <property type="entry name" value="P450, PUTATIVE (EUROFUNG)-RELATED-RELATED"/>
    <property type="match status" value="1"/>
</dbReference>
<evidence type="ECO:0000256" key="3">
    <source>
        <dbReference type="ARBA" id="ARBA00022617"/>
    </source>
</evidence>
<reference evidence="9" key="2">
    <citation type="submission" date="2016-02" db="EMBL/GenBank/DDBJ databases">
        <title>Genome sequencing of Aspergillus luchuensis NBRC 4314.</title>
        <authorList>
            <person name="Yamada O."/>
        </authorList>
    </citation>
    <scope>NUCLEOTIDE SEQUENCE [LARGE SCALE GENOMIC DNA]</scope>
    <source>
        <strain evidence="9">RIB 2604</strain>
    </source>
</reference>
<keyword evidence="6" id="KW-0408">Iron</keyword>
<comment type="cofactor">
    <cofactor evidence="1">
        <name>heme</name>
        <dbReference type="ChEBI" id="CHEBI:30413"/>
    </cofactor>
</comment>
<sequence>MSLLVRAIVGLLGLVILRSFLTRKRFPAPLPPGPKPKPIIGNLFDLPANGEADWLHWYKHKKTYGPISSVQVFGETLIIINDARIAVELLEKRSATHSDRPSLTFIEIFAATAPQDRLRNNNDPRVRTERKLFYQQIGSNNSVARFNHIQEAEVGRTLLRVRDNPEGLQDHIRK</sequence>
<dbReference type="GO" id="GO:0016705">
    <property type="term" value="F:oxidoreductase activity, acting on paired donors, with incorporation or reduction of molecular oxygen"/>
    <property type="evidence" value="ECO:0007669"/>
    <property type="project" value="InterPro"/>
</dbReference>
<evidence type="ECO:0000256" key="7">
    <source>
        <dbReference type="ARBA" id="ARBA00023033"/>
    </source>
</evidence>
<dbReference type="Proteomes" id="UP000075230">
    <property type="component" value="Unassembled WGS sequence"/>
</dbReference>
<dbReference type="SUPFAM" id="SSF48264">
    <property type="entry name" value="Cytochrome P450"/>
    <property type="match status" value="1"/>
</dbReference>
<comment type="similarity">
    <text evidence="2">Belongs to the cytochrome P450 family.</text>
</comment>
<evidence type="ECO:0000256" key="5">
    <source>
        <dbReference type="ARBA" id="ARBA00023002"/>
    </source>
</evidence>
<evidence type="ECO:0000313" key="9">
    <source>
        <dbReference type="Proteomes" id="UP000075230"/>
    </source>
</evidence>
<keyword evidence="5" id="KW-0560">Oxidoreductase</keyword>
<keyword evidence="3" id="KW-0349">Heme</keyword>
<comment type="caution">
    <text evidence="8">The sequence shown here is derived from an EMBL/GenBank/DDBJ whole genome shotgun (WGS) entry which is preliminary data.</text>
</comment>
<organism evidence="8 9">
    <name type="scientific">Aspergillus kawachii</name>
    <name type="common">White koji mold</name>
    <name type="synonym">Aspergillus awamori var. kawachi</name>
    <dbReference type="NCBI Taxonomy" id="1069201"/>
    <lineage>
        <taxon>Eukaryota</taxon>
        <taxon>Fungi</taxon>
        <taxon>Dikarya</taxon>
        <taxon>Ascomycota</taxon>
        <taxon>Pezizomycotina</taxon>
        <taxon>Eurotiomycetes</taxon>
        <taxon>Eurotiomycetidae</taxon>
        <taxon>Eurotiales</taxon>
        <taxon>Aspergillaceae</taxon>
        <taxon>Aspergillus</taxon>
        <taxon>Aspergillus subgen. Circumdati</taxon>
    </lineage>
</organism>
<keyword evidence="4" id="KW-0479">Metal-binding</keyword>
<dbReference type="GO" id="GO:0005506">
    <property type="term" value="F:iron ion binding"/>
    <property type="evidence" value="ECO:0007669"/>
    <property type="project" value="InterPro"/>
</dbReference>
<dbReference type="PANTHER" id="PTHR46300:SF7">
    <property type="entry name" value="P450, PUTATIVE (EUROFUNG)-RELATED"/>
    <property type="match status" value="1"/>
</dbReference>
<keyword evidence="7" id="KW-0503">Monooxygenase</keyword>
<dbReference type="InterPro" id="IPR001128">
    <property type="entry name" value="Cyt_P450"/>
</dbReference>
<reference evidence="8 9" key="1">
    <citation type="journal article" date="2016" name="DNA Res.">
        <title>Genome sequence of Aspergillus luchuensis NBRC 4314.</title>
        <authorList>
            <person name="Yamada O."/>
            <person name="Machida M."/>
            <person name="Hosoyama A."/>
            <person name="Goto M."/>
            <person name="Takahashi T."/>
            <person name="Futagami T."/>
            <person name="Yamagata Y."/>
            <person name="Takeuchi M."/>
            <person name="Kobayashi T."/>
            <person name="Koike H."/>
            <person name="Abe K."/>
            <person name="Asai K."/>
            <person name="Arita M."/>
            <person name="Fujita N."/>
            <person name="Fukuda K."/>
            <person name="Higa K."/>
            <person name="Horikawa H."/>
            <person name="Ishikawa T."/>
            <person name="Jinno K."/>
            <person name="Kato Y."/>
            <person name="Kirimura K."/>
            <person name="Mizutani O."/>
            <person name="Nakasone K."/>
            <person name="Sano M."/>
            <person name="Shiraishi Y."/>
            <person name="Tsukahara M."/>
            <person name="Gomi K."/>
        </authorList>
    </citation>
    <scope>NUCLEOTIDE SEQUENCE [LARGE SCALE GENOMIC DNA]</scope>
    <source>
        <strain evidence="8 9">RIB 2604</strain>
    </source>
</reference>
<dbReference type="VEuPathDB" id="FungiDB:ASPFODRAFT_58406"/>
<dbReference type="EMBL" id="BCWF01000017">
    <property type="protein sequence ID" value="GAT23271.1"/>
    <property type="molecule type" value="Genomic_DNA"/>
</dbReference>
<dbReference type="AlphaFoldDB" id="A0A146FCU0"/>
<accession>A0A146FCU0</accession>
<dbReference type="GO" id="GO:0020037">
    <property type="term" value="F:heme binding"/>
    <property type="evidence" value="ECO:0007669"/>
    <property type="project" value="InterPro"/>
</dbReference>
<name>A0A146FCU0_ASPKA</name>
<evidence type="ECO:0000256" key="4">
    <source>
        <dbReference type="ARBA" id="ARBA00022723"/>
    </source>
</evidence>
<dbReference type="Gene3D" id="1.10.630.10">
    <property type="entry name" value="Cytochrome P450"/>
    <property type="match status" value="1"/>
</dbReference>
<dbReference type="Pfam" id="PF00067">
    <property type="entry name" value="p450"/>
    <property type="match status" value="1"/>
</dbReference>
<gene>
    <name evidence="8" type="ORF">RIB2604_01704090</name>
</gene>
<evidence type="ECO:0000256" key="6">
    <source>
        <dbReference type="ARBA" id="ARBA00023004"/>
    </source>
</evidence>
<proteinExistence type="inferred from homology"/>
<evidence type="ECO:0000313" key="8">
    <source>
        <dbReference type="EMBL" id="GAT23271.1"/>
    </source>
</evidence>
<evidence type="ECO:0000256" key="1">
    <source>
        <dbReference type="ARBA" id="ARBA00001971"/>
    </source>
</evidence>
<evidence type="ECO:0000256" key="2">
    <source>
        <dbReference type="ARBA" id="ARBA00010617"/>
    </source>
</evidence>